<protein>
    <recommendedName>
        <fullName evidence="7">Adenosine deaminase acting on RNA</fullName>
    </recommendedName>
</protein>
<dbReference type="GO" id="GO:0003725">
    <property type="term" value="F:double-stranded RNA binding"/>
    <property type="evidence" value="ECO:0007669"/>
    <property type="project" value="TreeGrafter"/>
</dbReference>
<dbReference type="GO" id="GO:0010468">
    <property type="term" value="P:regulation of gene expression"/>
    <property type="evidence" value="ECO:0007669"/>
    <property type="project" value="UniProtKB-ARBA"/>
</dbReference>
<dbReference type="GeneID" id="106661832"/>
<dbReference type="GO" id="GO:0006382">
    <property type="term" value="P:adenosine to inosine editing"/>
    <property type="evidence" value="ECO:0007669"/>
    <property type="project" value="TreeGrafter"/>
</dbReference>
<dbReference type="InterPro" id="IPR014720">
    <property type="entry name" value="dsRBD_dom"/>
</dbReference>
<dbReference type="CTD" id="103"/>
<name>A0A8I6TD66_CIMLE</name>
<evidence type="ECO:0008006" key="7">
    <source>
        <dbReference type="Google" id="ProtNLM"/>
    </source>
</evidence>
<proteinExistence type="predicted"/>
<dbReference type="AlphaFoldDB" id="A0A8I6TD66"/>
<evidence type="ECO:0000256" key="1">
    <source>
        <dbReference type="PROSITE-ProRule" id="PRU00266"/>
    </source>
</evidence>
<dbReference type="PROSITE" id="PS50141">
    <property type="entry name" value="A_DEAMIN_EDITASE"/>
    <property type="match status" value="1"/>
</dbReference>
<dbReference type="InterPro" id="IPR002466">
    <property type="entry name" value="A_deamin"/>
</dbReference>
<sequence>MCRCFRFHLTGASMVFNKHINDSNHFYDTPVYPSIMPQLKEEAGENKVSESPPNSSHDQRKDSNKLRRSRSPGARKNGFSELEPKAKKMRKNGSHTPLAILNELRSGLQYKIVSSDGPPHSPNFLASVEVDGIVFSGSANAKKQAKQRAAEAALLTLCPSLLTPADNIDFTKDSASHDKTPAQLLPKKLKMETLIAKAMSGAVNPVMALNEFIPGLKYECLIENSQKFVSPFVFGVTVDNTTFQGSGNSKKNAKAAAARSVLLTKFSHLCTSALNETPPFGQNNFAQNGPMSLQPIAANKIVEIVLEHYYDLMANHQDYAKRKVLAGVLMSTEEDLSDIQMISLGTGTKCVGGEHISVKGAVLNDCHAEIIARRGLIRFFYKQLLLHTDPATAESSIFERSDTSGFRLKPQFKFHLYISTSPCGDARIFSPHDSDSQNEEAVDRHPNRQSRGQLRTKIESGEGTIPVKSANSIQTWDGVMQGERLLTMSCSDKIAKWNVVGLQGSLLSHFLEPVYLHSLVVGSLFHPSHLRRALYQRIENTLVGLPPPFRLNKLKLNTTSSPEARHIGKAPSHSVNWIIDDGPIEVVNTMTGKCISGSVSRLCKQKFYHLFRTLVDFQLPTRSGVADMPDIYLDAKYAEVTYREAKIQMVQAFQKANLGTWMKKPIEQDQFELDGTVNPQLNL</sequence>
<dbReference type="Pfam" id="PF02137">
    <property type="entry name" value="A_deamin"/>
    <property type="match status" value="1"/>
</dbReference>
<dbReference type="GO" id="GO:0006396">
    <property type="term" value="P:RNA processing"/>
    <property type="evidence" value="ECO:0007669"/>
    <property type="project" value="InterPro"/>
</dbReference>
<dbReference type="OMA" id="IFSPHES"/>
<feature type="compositionally biased region" description="Basic and acidic residues" evidence="2">
    <location>
        <begin position="430"/>
        <end position="446"/>
    </location>
</feature>
<dbReference type="SMART" id="SM00358">
    <property type="entry name" value="DSRM"/>
    <property type="match status" value="2"/>
</dbReference>
<feature type="domain" description="DRBM" evidence="3">
    <location>
        <begin position="109"/>
        <end position="159"/>
    </location>
</feature>
<dbReference type="GO" id="GO:0005737">
    <property type="term" value="C:cytoplasm"/>
    <property type="evidence" value="ECO:0007669"/>
    <property type="project" value="TreeGrafter"/>
</dbReference>
<accession>A0A8I6TD66</accession>
<dbReference type="PROSITE" id="PS50137">
    <property type="entry name" value="DS_RBD"/>
    <property type="match status" value="2"/>
</dbReference>
<dbReference type="KEGG" id="clec:106661832"/>
<evidence type="ECO:0000259" key="4">
    <source>
        <dbReference type="PROSITE" id="PS50141"/>
    </source>
</evidence>
<dbReference type="RefSeq" id="XP_014241001.1">
    <property type="nucleotide sequence ID" value="XM_014385515.2"/>
</dbReference>
<feature type="region of interest" description="Disordered" evidence="2">
    <location>
        <begin position="41"/>
        <end position="96"/>
    </location>
</feature>
<dbReference type="PANTHER" id="PTHR10910:SF62">
    <property type="entry name" value="AT07585P-RELATED"/>
    <property type="match status" value="1"/>
</dbReference>
<dbReference type="PANTHER" id="PTHR10910">
    <property type="entry name" value="EUKARYOTE SPECIFIC DSRNA BINDING PROTEIN"/>
    <property type="match status" value="1"/>
</dbReference>
<keyword evidence="6" id="KW-1185">Reference proteome</keyword>
<feature type="domain" description="A to I editase" evidence="4">
    <location>
        <begin position="343"/>
        <end position="671"/>
    </location>
</feature>
<evidence type="ECO:0000256" key="2">
    <source>
        <dbReference type="SAM" id="MobiDB-lite"/>
    </source>
</evidence>
<evidence type="ECO:0000313" key="5">
    <source>
        <dbReference type="EnsemblMetazoa" id="XP_014241001.1"/>
    </source>
</evidence>
<feature type="region of interest" description="Disordered" evidence="2">
    <location>
        <begin position="428"/>
        <end position="459"/>
    </location>
</feature>
<dbReference type="GO" id="GO:0005730">
    <property type="term" value="C:nucleolus"/>
    <property type="evidence" value="ECO:0007669"/>
    <property type="project" value="TreeGrafter"/>
</dbReference>
<dbReference type="Proteomes" id="UP000494040">
    <property type="component" value="Unassembled WGS sequence"/>
</dbReference>
<dbReference type="EnsemblMetazoa" id="XM_014385515.2">
    <property type="protein sequence ID" value="XP_014241001.1"/>
    <property type="gene ID" value="LOC106661832"/>
</dbReference>
<dbReference type="GO" id="GO:0008251">
    <property type="term" value="F:tRNA-specific adenosine deaminase activity"/>
    <property type="evidence" value="ECO:0007669"/>
    <property type="project" value="TreeGrafter"/>
</dbReference>
<evidence type="ECO:0000259" key="3">
    <source>
        <dbReference type="PROSITE" id="PS50137"/>
    </source>
</evidence>
<evidence type="ECO:0000313" key="6">
    <source>
        <dbReference type="Proteomes" id="UP000494040"/>
    </source>
</evidence>
<keyword evidence="1" id="KW-0694">RNA-binding</keyword>
<dbReference type="SMART" id="SM00552">
    <property type="entry name" value="ADEAMc"/>
    <property type="match status" value="1"/>
</dbReference>
<dbReference type="GO" id="GO:0003726">
    <property type="term" value="F:double-stranded RNA adenosine deaminase activity"/>
    <property type="evidence" value="ECO:0007669"/>
    <property type="project" value="TreeGrafter"/>
</dbReference>
<dbReference type="OrthoDB" id="10268011at2759"/>
<dbReference type="Pfam" id="PF00035">
    <property type="entry name" value="dsrm"/>
    <property type="match status" value="2"/>
</dbReference>
<reference evidence="5" key="1">
    <citation type="submission" date="2022-01" db="UniProtKB">
        <authorList>
            <consortium name="EnsemblMetazoa"/>
        </authorList>
    </citation>
    <scope>IDENTIFICATION</scope>
</reference>
<feature type="domain" description="DRBM" evidence="3">
    <location>
        <begin position="204"/>
        <end position="262"/>
    </location>
</feature>
<dbReference type="SUPFAM" id="SSF54768">
    <property type="entry name" value="dsRNA-binding domain-like"/>
    <property type="match status" value="2"/>
</dbReference>
<dbReference type="Gene3D" id="3.30.160.20">
    <property type="match status" value="2"/>
</dbReference>
<organism evidence="5 6">
    <name type="scientific">Cimex lectularius</name>
    <name type="common">Bed bug</name>
    <name type="synonym">Acanthia lectularia</name>
    <dbReference type="NCBI Taxonomy" id="79782"/>
    <lineage>
        <taxon>Eukaryota</taxon>
        <taxon>Metazoa</taxon>
        <taxon>Ecdysozoa</taxon>
        <taxon>Arthropoda</taxon>
        <taxon>Hexapoda</taxon>
        <taxon>Insecta</taxon>
        <taxon>Pterygota</taxon>
        <taxon>Neoptera</taxon>
        <taxon>Paraneoptera</taxon>
        <taxon>Hemiptera</taxon>
        <taxon>Heteroptera</taxon>
        <taxon>Panheteroptera</taxon>
        <taxon>Cimicomorpha</taxon>
        <taxon>Cimicidae</taxon>
        <taxon>Cimex</taxon>
    </lineage>
</organism>